<dbReference type="RefSeq" id="XP_031871217.1">
    <property type="nucleotide sequence ID" value="XM_032011524.1"/>
</dbReference>
<feature type="domain" description="Diels-Alderase N-terminal" evidence="5">
    <location>
        <begin position="36"/>
        <end position="232"/>
    </location>
</feature>
<organism evidence="6 7">
    <name type="scientific">Venustampulla echinocandica</name>
    <dbReference type="NCBI Taxonomy" id="2656787"/>
    <lineage>
        <taxon>Eukaryota</taxon>
        <taxon>Fungi</taxon>
        <taxon>Dikarya</taxon>
        <taxon>Ascomycota</taxon>
        <taxon>Pezizomycotina</taxon>
        <taxon>Leotiomycetes</taxon>
        <taxon>Helotiales</taxon>
        <taxon>Pleuroascaceae</taxon>
        <taxon>Venustampulla</taxon>
    </lineage>
</organism>
<dbReference type="InterPro" id="IPR054499">
    <property type="entry name" value="DA_C"/>
</dbReference>
<evidence type="ECO:0000313" key="7">
    <source>
        <dbReference type="Proteomes" id="UP000254866"/>
    </source>
</evidence>
<gene>
    <name evidence="6" type="ORF">BP5553_02901</name>
</gene>
<dbReference type="SUPFAM" id="SSF159245">
    <property type="entry name" value="AttH-like"/>
    <property type="match status" value="1"/>
</dbReference>
<evidence type="ECO:0000256" key="1">
    <source>
        <dbReference type="ARBA" id="ARBA00023235"/>
    </source>
</evidence>
<dbReference type="Pfam" id="PF24137">
    <property type="entry name" value="DA_N"/>
    <property type="match status" value="1"/>
</dbReference>
<dbReference type="Proteomes" id="UP000254866">
    <property type="component" value="Unassembled WGS sequence"/>
</dbReference>
<sequence>MLLKLLLPLALSSLSIASPMPGSNAYNYNCTIDRAVDGALVNGSVPIDTSPMTAWDGPKIAAFNNTAIEDWSFDAVSDDALAGITIAFSRGTIVGRPAAQRVYLFAAFPNGTTFSDITYFDFSTVKQCRGSTVGTWTNVTTGSTWTFNAATDLKSAKITIDSPRIKGVYTIKSKSPPFFPNGKGPGDIEGDVFFSPLLYWQETAAIGDVKATFTLDGSQLEFRGVGGRERNWMPIGWAQVSDGWHMSRGVAGPYIYVIWTLDSKIDGKKYDHFVLIKNKKIIFQSASSEMSDTEKYGVYNFPIEGLIKGPFTDNSTGQGADFINPVSRERWNFVMDNTQVVYSERTGKLTGYNGFVGKVSGGKVGGKRYEG</sequence>
<evidence type="ECO:0008006" key="8">
    <source>
        <dbReference type="Google" id="ProtNLM"/>
    </source>
</evidence>
<reference evidence="6 7" key="1">
    <citation type="journal article" date="2018" name="IMA Fungus">
        <title>IMA Genome-F 9: Draft genome sequence of Annulohypoxylon stygium, Aspergillus mulundensis, Berkeleyomyces basicola (syn. Thielaviopsis basicola), Ceratocystis smalleyi, two Cercospora beticola strains, Coleophoma cylindrospora, Fusarium fracticaudum, Phialophora cf. hyalina, and Morchella septimelata.</title>
        <authorList>
            <person name="Wingfield B.D."/>
            <person name="Bills G.F."/>
            <person name="Dong Y."/>
            <person name="Huang W."/>
            <person name="Nel W.J."/>
            <person name="Swalarsk-Parry B.S."/>
            <person name="Vaghefi N."/>
            <person name="Wilken P.M."/>
            <person name="An Z."/>
            <person name="de Beer Z.W."/>
            <person name="De Vos L."/>
            <person name="Chen L."/>
            <person name="Duong T.A."/>
            <person name="Gao Y."/>
            <person name="Hammerbacher A."/>
            <person name="Kikkert J.R."/>
            <person name="Li Y."/>
            <person name="Li H."/>
            <person name="Li K."/>
            <person name="Li Q."/>
            <person name="Liu X."/>
            <person name="Ma X."/>
            <person name="Naidoo K."/>
            <person name="Pethybridge S.J."/>
            <person name="Sun J."/>
            <person name="Steenkamp E.T."/>
            <person name="van der Nest M.A."/>
            <person name="van Wyk S."/>
            <person name="Wingfield M.J."/>
            <person name="Xiong C."/>
            <person name="Yue Q."/>
            <person name="Zhang X."/>
        </authorList>
    </citation>
    <scope>NUCLEOTIDE SEQUENCE [LARGE SCALE GENOMIC DNA]</scope>
    <source>
        <strain evidence="6 7">BP 5553</strain>
    </source>
</reference>
<dbReference type="AlphaFoldDB" id="A0A370TSR4"/>
<comment type="similarity">
    <text evidence="2">Belongs to the Diels-Alderase family.</text>
</comment>
<protein>
    <recommendedName>
        <fullName evidence="8">AttH domain-containing protein</fullName>
    </recommendedName>
</protein>
<feature type="signal peptide" evidence="3">
    <location>
        <begin position="1"/>
        <end position="17"/>
    </location>
</feature>
<feature type="domain" description="Diels-Alderase C-terminal" evidence="4">
    <location>
        <begin position="236"/>
        <end position="371"/>
    </location>
</feature>
<dbReference type="EMBL" id="NPIC01000002">
    <property type="protein sequence ID" value="RDL38561.1"/>
    <property type="molecule type" value="Genomic_DNA"/>
</dbReference>
<dbReference type="GeneID" id="43595750"/>
<keyword evidence="3" id="KW-0732">Signal</keyword>
<evidence type="ECO:0000259" key="4">
    <source>
        <dbReference type="Pfam" id="PF22903"/>
    </source>
</evidence>
<accession>A0A370TSR4</accession>
<proteinExistence type="inferred from homology"/>
<dbReference type="STRING" id="2656787.A0A370TSR4"/>
<name>A0A370TSR4_9HELO</name>
<evidence type="ECO:0000259" key="5">
    <source>
        <dbReference type="Pfam" id="PF24137"/>
    </source>
</evidence>
<dbReference type="InterPro" id="IPR056402">
    <property type="entry name" value="DA_N"/>
</dbReference>
<feature type="chain" id="PRO_5017034379" description="AttH domain-containing protein" evidence="3">
    <location>
        <begin position="18"/>
        <end position="371"/>
    </location>
</feature>
<evidence type="ECO:0000256" key="2">
    <source>
        <dbReference type="ARBA" id="ARBA00046325"/>
    </source>
</evidence>
<dbReference type="Pfam" id="PF22903">
    <property type="entry name" value="DA_C"/>
    <property type="match status" value="1"/>
</dbReference>
<keyword evidence="7" id="KW-1185">Reference proteome</keyword>
<dbReference type="OrthoDB" id="5344254at2759"/>
<keyword evidence="1" id="KW-0413">Isomerase</keyword>
<comment type="caution">
    <text evidence="6">The sequence shown here is derived from an EMBL/GenBank/DDBJ whole genome shotgun (WGS) entry which is preliminary data.</text>
</comment>
<dbReference type="GO" id="GO:0016853">
    <property type="term" value="F:isomerase activity"/>
    <property type="evidence" value="ECO:0007669"/>
    <property type="project" value="UniProtKB-KW"/>
</dbReference>
<evidence type="ECO:0000256" key="3">
    <source>
        <dbReference type="SAM" id="SignalP"/>
    </source>
</evidence>
<evidence type="ECO:0000313" key="6">
    <source>
        <dbReference type="EMBL" id="RDL38561.1"/>
    </source>
</evidence>